<reference evidence="2" key="1">
    <citation type="submission" date="2018-11" db="EMBL/GenBank/DDBJ databases">
        <title>Complete genome sequence of Paenibacillus sp. ML311-T8.</title>
        <authorList>
            <person name="Nam Y.-D."/>
            <person name="Kang J."/>
            <person name="Chung W.-H."/>
            <person name="Park Y.S."/>
        </authorList>
    </citation>
    <scope>NUCLEOTIDE SEQUENCE [LARGE SCALE GENOMIC DNA]</scope>
    <source>
        <strain evidence="2">ML311-T8</strain>
    </source>
</reference>
<dbReference type="CDD" id="cd02440">
    <property type="entry name" value="AdoMet_MTases"/>
    <property type="match status" value="1"/>
</dbReference>
<proteinExistence type="predicted"/>
<dbReference type="PANTHER" id="PTHR43667">
    <property type="entry name" value="CYCLOPROPANE-FATTY-ACYL-PHOSPHOLIPID SYNTHASE"/>
    <property type="match status" value="1"/>
</dbReference>
<dbReference type="GO" id="GO:0008168">
    <property type="term" value="F:methyltransferase activity"/>
    <property type="evidence" value="ECO:0007669"/>
    <property type="project" value="UniProtKB-KW"/>
</dbReference>
<keyword evidence="1" id="KW-0489">Methyltransferase</keyword>
<dbReference type="Pfam" id="PF02353">
    <property type="entry name" value="CMAS"/>
    <property type="match status" value="1"/>
</dbReference>
<dbReference type="Gene3D" id="3.40.50.150">
    <property type="entry name" value="Vaccinia Virus protein VP39"/>
    <property type="match status" value="1"/>
</dbReference>
<gene>
    <name evidence="1" type="ORF">EHS13_17460</name>
</gene>
<organism evidence="1 2">
    <name type="scientific">Paenibacillus psychroresistens</name>
    <dbReference type="NCBI Taxonomy" id="1778678"/>
    <lineage>
        <taxon>Bacteria</taxon>
        <taxon>Bacillati</taxon>
        <taxon>Bacillota</taxon>
        <taxon>Bacilli</taxon>
        <taxon>Bacillales</taxon>
        <taxon>Paenibacillaceae</taxon>
        <taxon>Paenibacillus</taxon>
    </lineage>
</organism>
<dbReference type="AlphaFoldDB" id="A0A6B8RMB7"/>
<accession>A0A6B8RMB7</accession>
<sequence length="304" mass="34986">MATMESAIEMSTEEKINRYYSKKKDEYNRKYKIGDYAHIHPGYFDKQLFPVLYSLDSYVGLKLEKIRNYMHSGQELVVSDVIQEIHKRCESKTTIDVLDCGAGHGATSISVAQGVNGSQVTALTLSRDQVKEIEENVASLSMGDRVNVLYQNVFDYEVTDTHDIIIGIDAFCQMGSIDKLFKILFDSLKSNGHLIIHDIFALNPHSEFYEYFNNYWQSDIQNLKDFISVVLEIGYKLEIIENTTTLQMPFWKLSLAYSEVMLNSKKTNELDSDKLKASREFHVAMMAAHYNRDVGYYKIILKKI</sequence>
<dbReference type="SUPFAM" id="SSF53335">
    <property type="entry name" value="S-adenosyl-L-methionine-dependent methyltransferases"/>
    <property type="match status" value="1"/>
</dbReference>
<dbReference type="PANTHER" id="PTHR43667:SF2">
    <property type="entry name" value="FATTY ACID C-METHYL TRANSFERASE"/>
    <property type="match status" value="1"/>
</dbReference>
<name>A0A6B8RMB7_9BACL</name>
<dbReference type="Proteomes" id="UP000426246">
    <property type="component" value="Chromosome"/>
</dbReference>
<dbReference type="InterPro" id="IPR050723">
    <property type="entry name" value="CFA/CMAS"/>
</dbReference>
<keyword evidence="1" id="KW-0808">Transferase</keyword>
<evidence type="ECO:0000313" key="1">
    <source>
        <dbReference type="EMBL" id="QGQ96546.1"/>
    </source>
</evidence>
<evidence type="ECO:0000313" key="2">
    <source>
        <dbReference type="Proteomes" id="UP000426246"/>
    </source>
</evidence>
<dbReference type="KEGG" id="ppsc:EHS13_17460"/>
<keyword evidence="2" id="KW-1185">Reference proteome</keyword>
<dbReference type="InterPro" id="IPR029063">
    <property type="entry name" value="SAM-dependent_MTases_sf"/>
</dbReference>
<dbReference type="GO" id="GO:0032259">
    <property type="term" value="P:methylation"/>
    <property type="evidence" value="ECO:0007669"/>
    <property type="project" value="UniProtKB-KW"/>
</dbReference>
<dbReference type="EMBL" id="CP034235">
    <property type="protein sequence ID" value="QGQ96546.1"/>
    <property type="molecule type" value="Genomic_DNA"/>
</dbReference>
<protein>
    <submittedName>
        <fullName evidence="1">Methyltransferase domain-containing protein</fullName>
    </submittedName>
</protein>